<dbReference type="Proteomes" id="UP001630127">
    <property type="component" value="Unassembled WGS sequence"/>
</dbReference>
<name>A0ABD3APB3_9GENT</name>
<reference evidence="2 3" key="1">
    <citation type="submission" date="2024-11" db="EMBL/GenBank/DDBJ databases">
        <title>A near-complete genome assembly of Cinchona calisaya.</title>
        <authorList>
            <person name="Lian D.C."/>
            <person name="Zhao X.W."/>
            <person name="Wei L."/>
        </authorList>
    </citation>
    <scope>NUCLEOTIDE SEQUENCE [LARGE SCALE GENOMIC DNA]</scope>
    <source>
        <tissue evidence="2">Nenye</tissue>
    </source>
</reference>
<dbReference type="AlphaFoldDB" id="A0ABD3APB3"/>
<evidence type="ECO:0008006" key="4">
    <source>
        <dbReference type="Google" id="ProtNLM"/>
    </source>
</evidence>
<dbReference type="Gene3D" id="3.30.559.10">
    <property type="entry name" value="Chloramphenicol acetyltransferase-like domain"/>
    <property type="match status" value="2"/>
</dbReference>
<comment type="similarity">
    <text evidence="1">Belongs to the plant acyltransferase family.</text>
</comment>
<keyword evidence="3" id="KW-1185">Reference proteome</keyword>
<dbReference type="InterPro" id="IPR050317">
    <property type="entry name" value="Plant_Fungal_Acyltransferase"/>
</dbReference>
<evidence type="ECO:0000256" key="1">
    <source>
        <dbReference type="ARBA" id="ARBA00009861"/>
    </source>
</evidence>
<dbReference type="EMBL" id="JBJUIK010000003">
    <property type="protein sequence ID" value="KAL3533030.1"/>
    <property type="molecule type" value="Genomic_DNA"/>
</dbReference>
<dbReference type="Pfam" id="PF02458">
    <property type="entry name" value="Transferase"/>
    <property type="match status" value="1"/>
</dbReference>
<sequence length="508" mass="57276">MVTVKASYIVKPAEPTPDKVMFLSDCDQIKPLTHAPTIYFYRPTTHKLLEEVVQILKDSLSKALVQFYPLAGRLNWTEGGRVELHCNSMGALLLEAQSELKIDDFGDFRPTPEIQALIPSVDYTTTPIHEVPLFLLQVTIFSCGGISLGLGMSHILIDGQSAVHFVTEWAKIARGENSGDHPFLDRTILQPKAEDHPPPTLKYTDFFRLPLLIGQTDNLEERKKETTTIMLKVSKQQIDAIKNKANQDLHGKEQIEALKEKSSLDLHNKEPKETVKNEADQDLLIKETIDETLKNKDNQDLHVKERIGILKNSKQQGFSRFEAVTAHIWKCASMARMLKPEQETTLFITVDFRNRLKPPLPPRYFGNAVMPVPVSSTVGDLLAKPLSYATSKIRQAIENVNDESVRSYLVCIKNIPNISNRRHFHTVGCSQGSFYGNPNMIITSWVGLPLCAAKFGWGDEVFLGPGSLGYDGRGFIIPSQIEDGSFLIPLRLQVEHMSTFERYFYEEI</sequence>
<accession>A0ABD3APB3</accession>
<dbReference type="PANTHER" id="PTHR31642">
    <property type="entry name" value="TRICHOTHECENE 3-O-ACETYLTRANSFERASE"/>
    <property type="match status" value="1"/>
</dbReference>
<proteinExistence type="inferred from homology"/>
<gene>
    <name evidence="2" type="ORF">ACH5RR_006551</name>
</gene>
<protein>
    <recommendedName>
        <fullName evidence="4">Spermidine hydroxycinnamoyl transferase</fullName>
    </recommendedName>
</protein>
<dbReference type="PANTHER" id="PTHR31642:SF324">
    <property type="entry name" value="SPERMIDINE HYDROXYCINNAMOYL TRANSFERASE"/>
    <property type="match status" value="1"/>
</dbReference>
<evidence type="ECO:0000313" key="2">
    <source>
        <dbReference type="EMBL" id="KAL3533030.1"/>
    </source>
</evidence>
<organism evidence="2 3">
    <name type="scientific">Cinchona calisaya</name>
    <dbReference type="NCBI Taxonomy" id="153742"/>
    <lineage>
        <taxon>Eukaryota</taxon>
        <taxon>Viridiplantae</taxon>
        <taxon>Streptophyta</taxon>
        <taxon>Embryophyta</taxon>
        <taxon>Tracheophyta</taxon>
        <taxon>Spermatophyta</taxon>
        <taxon>Magnoliopsida</taxon>
        <taxon>eudicotyledons</taxon>
        <taxon>Gunneridae</taxon>
        <taxon>Pentapetalae</taxon>
        <taxon>asterids</taxon>
        <taxon>lamiids</taxon>
        <taxon>Gentianales</taxon>
        <taxon>Rubiaceae</taxon>
        <taxon>Cinchonoideae</taxon>
        <taxon>Cinchoneae</taxon>
        <taxon>Cinchona</taxon>
    </lineage>
</organism>
<comment type="caution">
    <text evidence="2">The sequence shown here is derived from an EMBL/GenBank/DDBJ whole genome shotgun (WGS) entry which is preliminary data.</text>
</comment>
<dbReference type="InterPro" id="IPR023213">
    <property type="entry name" value="CAT-like_dom_sf"/>
</dbReference>
<evidence type="ECO:0000313" key="3">
    <source>
        <dbReference type="Proteomes" id="UP001630127"/>
    </source>
</evidence>